<organism evidence="5 6">
    <name type="scientific">Halovulum marinum</name>
    <dbReference type="NCBI Taxonomy" id="2662447"/>
    <lineage>
        <taxon>Bacteria</taxon>
        <taxon>Pseudomonadati</taxon>
        <taxon>Pseudomonadota</taxon>
        <taxon>Alphaproteobacteria</taxon>
        <taxon>Rhodobacterales</taxon>
        <taxon>Paracoccaceae</taxon>
        <taxon>Halovulum</taxon>
    </lineage>
</organism>
<dbReference type="Proteomes" id="UP000474957">
    <property type="component" value="Unassembled WGS sequence"/>
</dbReference>
<dbReference type="InterPro" id="IPR036986">
    <property type="entry name" value="S4_RNA-bd_sf"/>
</dbReference>
<evidence type="ECO:0000256" key="2">
    <source>
        <dbReference type="ARBA" id="ARBA00029460"/>
    </source>
</evidence>
<protein>
    <submittedName>
        <fullName evidence="5">TlyA family rRNA (Cytidine-2'-O)-methyltransferase</fullName>
    </submittedName>
</protein>
<dbReference type="AlphaFoldDB" id="A0A6L5YYZ5"/>
<dbReference type="InterPro" id="IPR047048">
    <property type="entry name" value="TlyA"/>
</dbReference>
<dbReference type="CDD" id="cd02440">
    <property type="entry name" value="AdoMet_MTases"/>
    <property type="match status" value="1"/>
</dbReference>
<dbReference type="PANTHER" id="PTHR32319">
    <property type="entry name" value="BACTERIAL HEMOLYSIN-LIKE PROTEIN"/>
    <property type="match status" value="1"/>
</dbReference>
<comment type="similarity">
    <text evidence="2">Belongs to the TlyA family.</text>
</comment>
<dbReference type="InterPro" id="IPR002877">
    <property type="entry name" value="RNA_MeTrfase_FtsJ_dom"/>
</dbReference>
<dbReference type="RefSeq" id="WP_154446016.1">
    <property type="nucleotide sequence ID" value="NZ_WIND01000004.1"/>
</dbReference>
<accession>A0A6L5YYZ5</accession>
<dbReference type="SMART" id="SM00363">
    <property type="entry name" value="S4"/>
    <property type="match status" value="1"/>
</dbReference>
<dbReference type="PIRSF" id="PIRSF005578">
    <property type="entry name" value="TlyA"/>
    <property type="match status" value="1"/>
</dbReference>
<dbReference type="Pfam" id="PF01479">
    <property type="entry name" value="S4"/>
    <property type="match status" value="1"/>
</dbReference>
<dbReference type="PROSITE" id="PS50889">
    <property type="entry name" value="S4"/>
    <property type="match status" value="1"/>
</dbReference>
<sequence length="247" mass="25976">MSAAFDPPIRLDQALVALGLADSRARAAEMIRAGAVSVDGQTVLRAAVKVGRQAVAVTGETNPWVSRAALKLVHALDRFMLSPQGARAVDVGASTGGFTEVLIARGAVHVTAIDVGRGQLHPKLRDHPKIDLREGVNARDMDPALLGHPDWVVSDVSFISATKALGPALDAARQGATLVTLVKPQFELTPQDIGKGGIVKDAALRRKALADVSAWVEAQGWELLGSTESPVPGSDGNLEWLLAATRR</sequence>
<evidence type="ECO:0000313" key="6">
    <source>
        <dbReference type="Proteomes" id="UP000474957"/>
    </source>
</evidence>
<evidence type="ECO:0000256" key="1">
    <source>
        <dbReference type="ARBA" id="ARBA00022884"/>
    </source>
</evidence>
<dbReference type="GO" id="GO:0008168">
    <property type="term" value="F:methyltransferase activity"/>
    <property type="evidence" value="ECO:0007669"/>
    <property type="project" value="UniProtKB-KW"/>
</dbReference>
<feature type="domain" description="RNA-binding S4" evidence="4">
    <location>
        <begin position="9"/>
        <end position="70"/>
    </location>
</feature>
<dbReference type="Gene3D" id="3.40.50.150">
    <property type="entry name" value="Vaccinia Virus protein VP39"/>
    <property type="match status" value="1"/>
</dbReference>
<dbReference type="GO" id="GO:0032259">
    <property type="term" value="P:methylation"/>
    <property type="evidence" value="ECO:0007669"/>
    <property type="project" value="UniProtKB-KW"/>
</dbReference>
<evidence type="ECO:0000313" key="5">
    <source>
        <dbReference type="EMBL" id="MSU89541.1"/>
    </source>
</evidence>
<dbReference type="InterPro" id="IPR029063">
    <property type="entry name" value="SAM-dependent_MTases_sf"/>
</dbReference>
<dbReference type="Gene3D" id="3.10.290.10">
    <property type="entry name" value="RNA-binding S4 domain"/>
    <property type="match status" value="1"/>
</dbReference>
<dbReference type="InterPro" id="IPR002942">
    <property type="entry name" value="S4_RNA-bd"/>
</dbReference>
<proteinExistence type="inferred from homology"/>
<dbReference type="SUPFAM" id="SSF53335">
    <property type="entry name" value="S-adenosyl-L-methionine-dependent methyltransferases"/>
    <property type="match status" value="1"/>
</dbReference>
<keyword evidence="6" id="KW-1185">Reference proteome</keyword>
<dbReference type="EMBL" id="WIND01000004">
    <property type="protein sequence ID" value="MSU89541.1"/>
    <property type="molecule type" value="Genomic_DNA"/>
</dbReference>
<reference evidence="5 6" key="1">
    <citation type="submission" date="2019-10" db="EMBL/GenBank/DDBJ databases">
        <title>Cognatihalovulum marinum gen. nov. sp. nov., a new member of the family Rhodobacteraceae isolated from deep seawater of the Northwest Indian Ocean.</title>
        <authorList>
            <person name="Ruan C."/>
            <person name="Wang J."/>
            <person name="Zheng X."/>
            <person name="Song L."/>
            <person name="Zhu Y."/>
            <person name="Huang Y."/>
            <person name="Lu Z."/>
            <person name="Du W."/>
            <person name="Huang L."/>
            <person name="Dai X."/>
        </authorList>
    </citation>
    <scope>NUCLEOTIDE SEQUENCE [LARGE SCALE GENOMIC DNA]</scope>
    <source>
        <strain evidence="5 6">2CG4</strain>
    </source>
</reference>
<keyword evidence="5" id="KW-0489">Methyltransferase</keyword>
<dbReference type="CDD" id="cd00165">
    <property type="entry name" value="S4"/>
    <property type="match status" value="1"/>
</dbReference>
<comment type="caution">
    <text evidence="5">The sequence shown here is derived from an EMBL/GenBank/DDBJ whole genome shotgun (WGS) entry which is preliminary data.</text>
</comment>
<evidence type="ECO:0000256" key="3">
    <source>
        <dbReference type="PROSITE-ProRule" id="PRU00182"/>
    </source>
</evidence>
<keyword evidence="1 3" id="KW-0694">RNA-binding</keyword>
<dbReference type="GO" id="GO:0003723">
    <property type="term" value="F:RNA binding"/>
    <property type="evidence" value="ECO:0007669"/>
    <property type="project" value="UniProtKB-KW"/>
</dbReference>
<dbReference type="PANTHER" id="PTHR32319:SF0">
    <property type="entry name" value="BACTERIAL HEMOLYSIN-LIKE PROTEIN"/>
    <property type="match status" value="1"/>
</dbReference>
<evidence type="ECO:0000259" key="4">
    <source>
        <dbReference type="SMART" id="SM00363"/>
    </source>
</evidence>
<gene>
    <name evidence="5" type="ORF">GE300_07920</name>
</gene>
<dbReference type="InterPro" id="IPR004538">
    <property type="entry name" value="Hemolysin_A/TlyA"/>
</dbReference>
<dbReference type="Pfam" id="PF01728">
    <property type="entry name" value="FtsJ"/>
    <property type="match status" value="1"/>
</dbReference>
<keyword evidence="5" id="KW-0808">Transferase</keyword>
<dbReference type="SUPFAM" id="SSF55174">
    <property type="entry name" value="Alpha-L RNA-binding motif"/>
    <property type="match status" value="1"/>
</dbReference>
<name>A0A6L5YYZ5_9RHOB</name>